<dbReference type="SMART" id="SM00060">
    <property type="entry name" value="FN3"/>
    <property type="match status" value="11"/>
</dbReference>
<evidence type="ECO:0000256" key="2">
    <source>
        <dbReference type="ARBA" id="ARBA00023002"/>
    </source>
</evidence>
<dbReference type="EMBL" id="CAJOBD010000111">
    <property type="protein sequence ID" value="CAF3579859.1"/>
    <property type="molecule type" value="Genomic_DNA"/>
</dbReference>
<feature type="domain" description="Fibronectin type-III" evidence="3">
    <location>
        <begin position="362"/>
        <end position="467"/>
    </location>
</feature>
<sequence>MHECFVLGIELSNISHRRLEPSRKVESLPITNGLRNVVPTISYKRNSYGILLYWKKNSAALADLVENYRIMVDKEPYGKLITPDDEPKFQINLAPGKHQCYVEVIPKDKNNEIFQSNVLKIDVSSTSGLTYEQIQQREPSDVPSVLEEKDIPTIRLNVQTISASSIRMNWYLDRQTPTNVIASGYEVHIRGQDFPDHMTSDEKSDQDGYIEHVWLVNHPPLEIQGISERQEYTVFVRAFFNVQGSNDIRVIATATSDEVITTRIDPLIDLLSRPILRVTRIGLQMAVLSWKLDESVDQSLVKGYRIILNSKPSEILPPNQYEYELRNLKLGTTNEIQVSVTSHPDFINEKFSEPIRIVCPQRPQPPTIQNIQAEKPFSIRIKWNINNDVQDEITSFKIFLDGKLHGEMEVNGHQSFIYDFTKLKPEQTYRIYIKALVGQKVFDGYVYQCDIESNASNELLLKCAAPPKGTTPRIERMDRNGVTIVWDTPIESGDGYQILKNGRAIGKSLPTDKRRVSINDLELGNRYSLQVVPISDQPGGTRLHTGEEYDPDRHGHYLPGPKLEVEFTDLIELPIKFWIENVTGHSAMVCWSPIDQSISSNIQPDNYKLSIWGDEVYTRDKPMVTELSKDKVNALLKDLQSKTTYSIQLEALKKRRHPTSNDSYIVSSMSEILTFETGAPPDPPANVRLIACTNTNARIGFDPFIERNAEIITLRVQCKPISTETNAREISMDLTPDSTEFILSNLIERTEYNVTIYAITEEYLKENHCRDVSQLPKELKSSDWLSKNSLSFQTSGCEPASQINICRATTDAIELKWTLPKVYGSTKYINQILRWKLEHGGEEQNVELDENVTQYTIPGRLPSGLYKISLDSFFSVKINLEDDDDETSRKEIRLTTTHSATVRFHIPLICEKPGIYLTGYTQNTIDLAWNKPHMFSIIDHPEKLNEQLKIHRRLLGYKIDVDGHTQNILEENQCNCILTECQPGEIYKVQLFVRTIAQNEYMHDIITNDTSDVDELEETPSKMLSVRMLKKDDFLRSFRANFEFNPHESNENTIRQQNNAQSLGQINIQWEVSDSKNISHFILQWHSSKDLQIQHKIIPANETSFTIDSCDEKHYYVIEIIIVTNDRNRFQYEPLRIPIPGEPDAPNLWLVKTSDTNFIVEWSEPKSYGIPIIGYQLFIEGKKKGDVIQVNLHRAEIPSRINRTYQVNVCAITNNPLRSRSAMSQTLTVITTPTTSLIPTIYYNNDDGSPTSFDRNIARIIPLKIEAINEEKLHLDWTSFLPTAEIRAYYIHYTCLNNGEVQTMKVLKRFRHFVLRGLRPGFTYGIMVMAADKNGGVLYISDKTTVQMNAPPNAPIVAISERTTDRVKLEWRPAASYGEITVVGYQIFVNNRLAAILAHDQLTYTLTNGTPCDIYTVHVKALSNDKNIVSPMSRGVQFSWPGIKPGAFKRMDDGQTGTIIVVWEHPQLEDEMEKLIGFKLYSENLTTHAVRLHGDYDAATHQATIHDLNNGKYRLWLEIQSENYCVRARPIIIISGRFNSLRNRQSSSDSAKSFITKQKRFSLNSDIVAFDVPLNESTYHLINKEALDKMKQGAMLINTSRGGLVDTKTLVECLKSEKLRGAALDVMDNDTLASLISMPNTIVTSHRAFLTEEALKTIAESIVQSFLNLFLMN</sequence>
<dbReference type="InterPro" id="IPR003961">
    <property type="entry name" value="FN3_dom"/>
</dbReference>
<evidence type="ECO:0000259" key="3">
    <source>
        <dbReference type="PROSITE" id="PS50853"/>
    </source>
</evidence>
<feature type="domain" description="Fibronectin type-III" evidence="3">
    <location>
        <begin position="573"/>
        <end position="680"/>
    </location>
</feature>
<dbReference type="PROSITE" id="PS50853">
    <property type="entry name" value="FN3"/>
    <property type="match status" value="6"/>
</dbReference>
<dbReference type="CDD" id="cd00063">
    <property type="entry name" value="FN3"/>
    <property type="match status" value="5"/>
</dbReference>
<dbReference type="Gene3D" id="3.40.50.720">
    <property type="entry name" value="NAD(P)-binding Rossmann-like Domain"/>
    <property type="match status" value="2"/>
</dbReference>
<dbReference type="InterPro" id="IPR036291">
    <property type="entry name" value="NAD(P)-bd_dom_sf"/>
</dbReference>
<dbReference type="GO" id="GO:0016491">
    <property type="term" value="F:oxidoreductase activity"/>
    <property type="evidence" value="ECO:0007669"/>
    <property type="project" value="UniProtKB-KW"/>
</dbReference>
<dbReference type="InterPro" id="IPR050991">
    <property type="entry name" value="ECM_Regulatory_Proteins"/>
</dbReference>
<dbReference type="PROSITE" id="PS00671">
    <property type="entry name" value="D_2_HYDROXYACID_DH_3"/>
    <property type="match status" value="1"/>
</dbReference>
<dbReference type="SUPFAM" id="SSF51735">
    <property type="entry name" value="NAD(P)-binding Rossmann-fold domains"/>
    <property type="match status" value="1"/>
</dbReference>
<keyword evidence="2" id="KW-0560">Oxidoreductase</keyword>
<feature type="domain" description="Fibronectin type-III" evidence="3">
    <location>
        <begin position="799"/>
        <end position="900"/>
    </location>
</feature>
<evidence type="ECO:0000313" key="5">
    <source>
        <dbReference type="Proteomes" id="UP000663836"/>
    </source>
</evidence>
<evidence type="ECO:0000313" key="4">
    <source>
        <dbReference type="EMBL" id="CAF3579859.1"/>
    </source>
</evidence>
<feature type="domain" description="Fibronectin type-III" evidence="3">
    <location>
        <begin position="1351"/>
        <end position="1446"/>
    </location>
</feature>
<feature type="domain" description="Fibronectin type-III" evidence="3">
    <location>
        <begin position="1142"/>
        <end position="1234"/>
    </location>
</feature>
<gene>
    <name evidence="4" type="ORF">JBS370_LOCUS2753</name>
</gene>
<reference evidence="4" key="1">
    <citation type="submission" date="2021-02" db="EMBL/GenBank/DDBJ databases">
        <authorList>
            <person name="Nowell W R."/>
        </authorList>
    </citation>
    <scope>NUCLEOTIDE SEQUENCE</scope>
</reference>
<protein>
    <recommendedName>
        <fullName evidence="3">Fibronectin type-III domain-containing protein</fullName>
    </recommendedName>
</protein>
<dbReference type="InterPro" id="IPR029753">
    <property type="entry name" value="D-isomer_DH_CS"/>
</dbReference>
<organism evidence="4 5">
    <name type="scientific">Rotaria sordida</name>
    <dbReference type="NCBI Taxonomy" id="392033"/>
    <lineage>
        <taxon>Eukaryota</taxon>
        <taxon>Metazoa</taxon>
        <taxon>Spiralia</taxon>
        <taxon>Gnathifera</taxon>
        <taxon>Rotifera</taxon>
        <taxon>Eurotatoria</taxon>
        <taxon>Bdelloidea</taxon>
        <taxon>Philodinida</taxon>
        <taxon>Philodinidae</taxon>
        <taxon>Rotaria</taxon>
    </lineage>
</organism>
<dbReference type="InterPro" id="IPR006140">
    <property type="entry name" value="D-isomer_DH_NAD-bd"/>
</dbReference>
<dbReference type="Proteomes" id="UP000663836">
    <property type="component" value="Unassembled WGS sequence"/>
</dbReference>
<dbReference type="Gene3D" id="2.60.40.10">
    <property type="entry name" value="Immunoglobulins"/>
    <property type="match status" value="5"/>
</dbReference>
<dbReference type="InterPro" id="IPR036116">
    <property type="entry name" value="FN3_sf"/>
</dbReference>
<feature type="domain" description="Fibronectin type-III" evidence="3">
    <location>
        <begin position="683"/>
        <end position="782"/>
    </location>
</feature>
<evidence type="ECO:0000256" key="1">
    <source>
        <dbReference type="ARBA" id="ARBA00022737"/>
    </source>
</evidence>
<keyword evidence="1" id="KW-0677">Repeat</keyword>
<proteinExistence type="predicted"/>
<dbReference type="PANTHER" id="PTHR46708:SF2">
    <property type="entry name" value="FIBRONECTIN TYPE-III DOMAIN-CONTAINING PROTEIN"/>
    <property type="match status" value="1"/>
</dbReference>
<dbReference type="InterPro" id="IPR013783">
    <property type="entry name" value="Ig-like_fold"/>
</dbReference>
<name>A0A818LL43_9BILA</name>
<dbReference type="PANTHER" id="PTHR46708">
    <property type="entry name" value="TENASCIN"/>
    <property type="match status" value="1"/>
</dbReference>
<dbReference type="Pfam" id="PF02826">
    <property type="entry name" value="2-Hacid_dh_C"/>
    <property type="match status" value="1"/>
</dbReference>
<dbReference type="Pfam" id="PF00041">
    <property type="entry name" value="fn3"/>
    <property type="match status" value="1"/>
</dbReference>
<dbReference type="SUPFAM" id="SSF49265">
    <property type="entry name" value="Fibronectin type III"/>
    <property type="match status" value="6"/>
</dbReference>
<accession>A0A818LL43</accession>
<dbReference type="GO" id="GO:0051287">
    <property type="term" value="F:NAD binding"/>
    <property type="evidence" value="ECO:0007669"/>
    <property type="project" value="InterPro"/>
</dbReference>
<comment type="caution">
    <text evidence="4">The sequence shown here is derived from an EMBL/GenBank/DDBJ whole genome shotgun (WGS) entry which is preliminary data.</text>
</comment>